<name>A0A7H0SRJ7_9CORY</name>
<proteinExistence type="predicted"/>
<dbReference type="RefSeq" id="WP_187974483.1">
    <property type="nucleotide sequence ID" value="NZ_CP046884.1"/>
</dbReference>
<accession>A0A7H0SRJ7</accession>
<dbReference type="Pfam" id="PF14094">
    <property type="entry name" value="DUF4272"/>
    <property type="match status" value="1"/>
</dbReference>
<reference evidence="1 2" key="1">
    <citation type="submission" date="2019-12" db="EMBL/GenBank/DDBJ databases">
        <title>Corynebacterium sp. nov., isolated from feces of the Anser Albifrons in China.</title>
        <authorList>
            <person name="Liu Q."/>
        </authorList>
    </citation>
    <scope>NUCLEOTIDE SEQUENCE [LARGE SCALE GENOMIC DNA]</scope>
    <source>
        <strain evidence="1 2">4H37-19</strain>
    </source>
</reference>
<dbReference type="Proteomes" id="UP000516320">
    <property type="component" value="Chromosome"/>
</dbReference>
<dbReference type="AlphaFoldDB" id="A0A7H0SRJ7"/>
<keyword evidence="2" id="KW-1185">Reference proteome</keyword>
<dbReference type="InterPro" id="IPR025368">
    <property type="entry name" value="DUF4272"/>
</dbReference>
<sequence>MFFNAYATVCEEIPAPYNHQRGLDDPEMPDHLKDFVVFVWQVGGEEMTSQMWAVMNHISQTQRQYVFDVDSIEEFADWAKQVNAIWFRPDGALLNPDGEEIFAHAPVPYHPAAVARAKRVRAEIERDFKARIPGFLPPVRSEFEISPRQPREVAQRFLSLAVFSELGLQLMSGEELPLAQLKESMPDAFQNLNENETQFLNLVESGEISLPLDKQLNLNDASDEVQGLVALALELAWEGQSALMLAYTFGLVQLPEGEVGDEYKEVTGWALENGQDAVYEFVEGFIPLEELCEKYEFIRSLRWVSIHERMRPKRFGIFKRPVTISDRKDAQLMQWHQALAWLCEPHNDWDEIDLSI</sequence>
<dbReference type="KEGG" id="cpoy:GP475_11425"/>
<organism evidence="1 2">
    <name type="scientific">Corynebacterium poyangense</name>
    <dbReference type="NCBI Taxonomy" id="2684405"/>
    <lineage>
        <taxon>Bacteria</taxon>
        <taxon>Bacillati</taxon>
        <taxon>Actinomycetota</taxon>
        <taxon>Actinomycetes</taxon>
        <taxon>Mycobacteriales</taxon>
        <taxon>Corynebacteriaceae</taxon>
        <taxon>Corynebacterium</taxon>
    </lineage>
</organism>
<evidence type="ECO:0000313" key="1">
    <source>
        <dbReference type="EMBL" id="QNQ91172.1"/>
    </source>
</evidence>
<protein>
    <submittedName>
        <fullName evidence="1">DUF4272 domain-containing protein</fullName>
    </submittedName>
</protein>
<evidence type="ECO:0000313" key="2">
    <source>
        <dbReference type="Proteomes" id="UP000516320"/>
    </source>
</evidence>
<gene>
    <name evidence="1" type="ORF">GP475_11425</name>
</gene>
<dbReference type="EMBL" id="CP046884">
    <property type="protein sequence ID" value="QNQ91172.1"/>
    <property type="molecule type" value="Genomic_DNA"/>
</dbReference>